<dbReference type="OrthoDB" id="9806601at2"/>
<dbReference type="PATRIC" id="fig|504832.7.peg.2759"/>
<keyword evidence="1" id="KW-0560">Oxidoreductase</keyword>
<dbReference type="KEGG" id="ocg:OCA5_c26110"/>
<proteinExistence type="predicted"/>
<organism evidence="3 4">
    <name type="scientific">Afipia carboxidovorans (strain ATCC 49405 / DSM 1227 / KCTC 32145 / OM5)</name>
    <name type="common">Oligotropha carboxidovorans</name>
    <dbReference type="NCBI Taxonomy" id="504832"/>
    <lineage>
        <taxon>Bacteria</taxon>
        <taxon>Pseudomonadati</taxon>
        <taxon>Pseudomonadota</taxon>
        <taxon>Alphaproteobacteria</taxon>
        <taxon>Hyphomicrobiales</taxon>
        <taxon>Nitrobacteraceae</taxon>
        <taxon>Afipia</taxon>
    </lineage>
</organism>
<dbReference type="Proteomes" id="UP000007730">
    <property type="component" value="Chromosome"/>
</dbReference>
<dbReference type="Gene3D" id="3.30.9.10">
    <property type="entry name" value="D-Amino Acid Oxidase, subunit A, domain 2"/>
    <property type="match status" value="1"/>
</dbReference>
<dbReference type="EMBL" id="CP002826">
    <property type="protein sequence ID" value="AEI07306.1"/>
    <property type="molecule type" value="Genomic_DNA"/>
</dbReference>
<dbReference type="HOGENOM" id="CLU_007884_3_0_5"/>
<protein>
    <submittedName>
        <fullName evidence="3">Putative oxidoreductase</fullName>
    </submittedName>
</protein>
<dbReference type="SUPFAM" id="SSF51905">
    <property type="entry name" value="FAD/NAD(P)-binding domain"/>
    <property type="match status" value="1"/>
</dbReference>
<dbReference type="AlphaFoldDB" id="B6JBF8"/>
<dbReference type="eggNOG" id="COG0665">
    <property type="taxonomic scope" value="Bacteria"/>
</dbReference>
<dbReference type="GO" id="GO:0016491">
    <property type="term" value="F:oxidoreductase activity"/>
    <property type="evidence" value="ECO:0007669"/>
    <property type="project" value="UniProtKB-KW"/>
</dbReference>
<keyword evidence="4" id="KW-1185">Reference proteome</keyword>
<dbReference type="GO" id="GO:0005737">
    <property type="term" value="C:cytoplasm"/>
    <property type="evidence" value="ECO:0007669"/>
    <property type="project" value="TreeGrafter"/>
</dbReference>
<accession>B6JBF8</accession>
<evidence type="ECO:0000259" key="2">
    <source>
        <dbReference type="Pfam" id="PF01266"/>
    </source>
</evidence>
<gene>
    <name evidence="3" type="ordered locus">OCA5_c26110</name>
</gene>
<reference evidence="3 4" key="1">
    <citation type="journal article" date="2011" name="J. Bacteriol.">
        <title>Complete genome sequences of the chemolithoautotrophic Oligotropha carboxidovorans strains OM4 and OM5.</title>
        <authorList>
            <person name="Volland S."/>
            <person name="Rachinger M."/>
            <person name="Strittmatter A."/>
            <person name="Daniel R."/>
            <person name="Gottschalk G."/>
            <person name="Meyer O."/>
        </authorList>
    </citation>
    <scope>NUCLEOTIDE SEQUENCE [LARGE SCALE GENOMIC DNA]</scope>
    <source>
        <strain evidence="4">ATCC 49405 / DSM 1227 / KCTC 32145 / OM5</strain>
    </source>
</reference>
<dbReference type="RefSeq" id="WP_012562528.1">
    <property type="nucleotide sequence ID" value="NC_011386.1"/>
</dbReference>
<name>B6JBF8_AFIC5</name>
<dbReference type="PANTHER" id="PTHR13847">
    <property type="entry name" value="SARCOSINE DEHYDROGENASE-RELATED"/>
    <property type="match status" value="1"/>
</dbReference>
<evidence type="ECO:0000313" key="3">
    <source>
        <dbReference type="EMBL" id="AEI07306.1"/>
    </source>
</evidence>
<evidence type="ECO:0000256" key="1">
    <source>
        <dbReference type="ARBA" id="ARBA00023002"/>
    </source>
</evidence>
<dbReference type="Pfam" id="PF01266">
    <property type="entry name" value="DAO"/>
    <property type="match status" value="1"/>
</dbReference>
<dbReference type="STRING" id="504832.OCA5_c26110"/>
<dbReference type="InterPro" id="IPR006076">
    <property type="entry name" value="FAD-dep_OxRdtase"/>
</dbReference>
<dbReference type="KEGG" id="oca:OCAR_5367"/>
<dbReference type="PANTHER" id="PTHR13847:SF281">
    <property type="entry name" value="FAD DEPENDENT OXIDOREDUCTASE DOMAIN-CONTAINING PROTEIN"/>
    <property type="match status" value="1"/>
</dbReference>
<dbReference type="InterPro" id="IPR036188">
    <property type="entry name" value="FAD/NAD-bd_sf"/>
</dbReference>
<sequence length="467" mass="50605">MTIPPAEAPVHALWDDLPATEPRAALTLDRDVEVCVVGAGLAGLTVAREAARAGMSVAVLEGRRIGWAASGCNLGSVLPGYGVPVNDLIARVGVAHARELWMLAEAGGDYIRETIAQDAPEIAMVPGALEVSTTDAGERLIRWLQIIGGEFGTEVEGWQIERVREALKTRRYFHALHFPRAFQIDSARYLRALAALAEEAGAQIFEGTPVVSIDAAGIRKRIVTPSANLRAAHIVLAGNVHIGTSAERLATTLMPVWRYGALTEPLGDLLHEAITYRGSVHDDDGIDHFRVVGDRLLWASPETTWENKPERFARAIRRRIATVFPQLAGVAIARTFASPFGQTVHGMPQIGELRQGLWVASGFGRQGLNTSAMAGRLIADGVVNGDDRWRLFSPFELVWAGGRAGRIAGQFADGLTRSRSAAAGALARWRERAAARELLREERRSARIAAAQARTARAAQHFDADRR</sequence>
<feature type="domain" description="FAD dependent oxidoreductase" evidence="2">
    <location>
        <begin position="34"/>
        <end position="380"/>
    </location>
</feature>
<evidence type="ECO:0000313" key="4">
    <source>
        <dbReference type="Proteomes" id="UP000007730"/>
    </source>
</evidence>
<dbReference type="Gene3D" id="3.50.50.60">
    <property type="entry name" value="FAD/NAD(P)-binding domain"/>
    <property type="match status" value="1"/>
</dbReference>